<dbReference type="EMBL" id="BARW01000003">
    <property type="protein sequence ID" value="GAI67395.1"/>
    <property type="molecule type" value="Genomic_DNA"/>
</dbReference>
<protein>
    <submittedName>
        <fullName evidence="1">Uncharacterized protein</fullName>
    </submittedName>
</protein>
<evidence type="ECO:0000313" key="1">
    <source>
        <dbReference type="EMBL" id="GAI67395.1"/>
    </source>
</evidence>
<name>X1RW17_9ZZZZ</name>
<accession>X1RW17</accession>
<reference evidence="1" key="1">
    <citation type="journal article" date="2014" name="Front. Microbiol.">
        <title>High frequency of phylogenetically diverse reductive dehalogenase-homologous genes in deep subseafloor sedimentary metagenomes.</title>
        <authorList>
            <person name="Kawai M."/>
            <person name="Futagami T."/>
            <person name="Toyoda A."/>
            <person name="Takaki Y."/>
            <person name="Nishi S."/>
            <person name="Hori S."/>
            <person name="Arai W."/>
            <person name="Tsubouchi T."/>
            <person name="Morono Y."/>
            <person name="Uchiyama I."/>
            <person name="Ito T."/>
            <person name="Fujiyama A."/>
            <person name="Inagaki F."/>
            <person name="Takami H."/>
        </authorList>
    </citation>
    <scope>NUCLEOTIDE SEQUENCE</scope>
    <source>
        <strain evidence="1">Expedition CK06-06</strain>
    </source>
</reference>
<dbReference type="AlphaFoldDB" id="X1RW17"/>
<proteinExistence type="predicted"/>
<gene>
    <name evidence="1" type="ORF">S12H4_00048</name>
</gene>
<organism evidence="1">
    <name type="scientific">marine sediment metagenome</name>
    <dbReference type="NCBI Taxonomy" id="412755"/>
    <lineage>
        <taxon>unclassified sequences</taxon>
        <taxon>metagenomes</taxon>
        <taxon>ecological metagenomes</taxon>
    </lineage>
</organism>
<sequence>MNEKKNEKKSHKNPLTRVITVPALFLPLIEKERERRGCFSQHECMGQILREYFGTNGIKAPDQDKPDQVLKGVKLDA</sequence>
<comment type="caution">
    <text evidence="1">The sequence shown here is derived from an EMBL/GenBank/DDBJ whole genome shotgun (WGS) entry which is preliminary data.</text>
</comment>